<accession>A0A161RZK7</accession>
<dbReference type="AlphaFoldDB" id="A0A161RZK7"/>
<dbReference type="Proteomes" id="UP000076482">
    <property type="component" value="Unassembled WGS sequence"/>
</dbReference>
<dbReference type="RefSeq" id="WP_235608052.1">
    <property type="nucleotide sequence ID" value="NZ_LJKE01000125.1"/>
</dbReference>
<sequence length="54" mass="6412">MTILYDTDSIQKNIITLPHWQHKAFCSFKLKMTDKNKLFPYISAQHGFTGNYEF</sequence>
<evidence type="ECO:0000313" key="1">
    <source>
        <dbReference type="EMBL" id="KZD51145.1"/>
    </source>
</evidence>
<proteinExistence type="predicted"/>
<dbReference type="PATRIC" id="fig|1396.535.peg.3604"/>
<evidence type="ECO:0000313" key="2">
    <source>
        <dbReference type="Proteomes" id="UP000076482"/>
    </source>
</evidence>
<name>A0A161RZK7_BACCE</name>
<reference evidence="1 2" key="1">
    <citation type="submission" date="2015-09" db="EMBL/GenBank/DDBJ databases">
        <title>Bacillus cereus food isolates.</title>
        <authorList>
            <person name="Boekhorst J."/>
        </authorList>
    </citation>
    <scope>NUCLEOTIDE SEQUENCE [LARGE SCALE GENOMIC DNA]</scope>
    <source>
        <strain evidence="1 2">B4088</strain>
    </source>
</reference>
<protein>
    <submittedName>
        <fullName evidence="1">Uncharacterized protein</fullName>
    </submittedName>
</protein>
<organism evidence="1 2">
    <name type="scientific">Bacillus cereus</name>
    <dbReference type="NCBI Taxonomy" id="1396"/>
    <lineage>
        <taxon>Bacteria</taxon>
        <taxon>Bacillati</taxon>
        <taxon>Bacillota</taxon>
        <taxon>Bacilli</taxon>
        <taxon>Bacillales</taxon>
        <taxon>Bacillaceae</taxon>
        <taxon>Bacillus</taxon>
        <taxon>Bacillus cereus group</taxon>
    </lineage>
</organism>
<comment type="caution">
    <text evidence="1">The sequence shown here is derived from an EMBL/GenBank/DDBJ whole genome shotgun (WGS) entry which is preliminary data.</text>
</comment>
<gene>
    <name evidence="1" type="ORF">B4088_6047</name>
</gene>
<dbReference type="EMBL" id="LJKE01000125">
    <property type="protein sequence ID" value="KZD51145.1"/>
    <property type="molecule type" value="Genomic_DNA"/>
</dbReference>